<organism evidence="2 3">
    <name type="scientific">Planktothrix tepida PCC 9214</name>
    <dbReference type="NCBI Taxonomy" id="671072"/>
    <lineage>
        <taxon>Bacteria</taxon>
        <taxon>Bacillati</taxon>
        <taxon>Cyanobacteriota</taxon>
        <taxon>Cyanophyceae</taxon>
        <taxon>Oscillatoriophycideae</taxon>
        <taxon>Oscillatoriales</taxon>
        <taxon>Microcoleaceae</taxon>
        <taxon>Planktothrix</taxon>
    </lineage>
</organism>
<dbReference type="NCBIfam" id="TIGR01616">
    <property type="entry name" value="nitro_assoc"/>
    <property type="match status" value="1"/>
</dbReference>
<gene>
    <name evidence="2" type="ORF">PL9214650046</name>
</gene>
<evidence type="ECO:0000313" key="3">
    <source>
        <dbReference type="Proteomes" id="UP000184315"/>
    </source>
</evidence>
<dbReference type="Pfam" id="PF03960">
    <property type="entry name" value="ArsC"/>
    <property type="match status" value="1"/>
</dbReference>
<evidence type="ECO:0000256" key="1">
    <source>
        <dbReference type="PROSITE-ProRule" id="PRU01282"/>
    </source>
</evidence>
<name>A0A1J1LQA8_9CYAN</name>
<comment type="similarity">
    <text evidence="1">Belongs to the ArsC family.</text>
</comment>
<dbReference type="InterPro" id="IPR006503">
    <property type="entry name" value="Nase-assoc"/>
</dbReference>
<dbReference type="GO" id="GO:0016491">
    <property type="term" value="F:oxidoreductase activity"/>
    <property type="evidence" value="ECO:0007669"/>
    <property type="project" value="UniProtKB-KW"/>
</dbReference>
<dbReference type="EC" id="1.-.-.-" evidence="2"/>
<protein>
    <submittedName>
        <fullName evidence="2">Putative Arsenate reductase (Nitrogenase-associated protein)</fullName>
        <ecNumber evidence="2">1.-.-.-</ecNumber>
    </submittedName>
</protein>
<reference evidence="3" key="1">
    <citation type="submission" date="2015-10" db="EMBL/GenBank/DDBJ databases">
        <authorList>
            <person name="Regsiter A."/>
            <person name="william w."/>
        </authorList>
    </citation>
    <scope>NUCLEOTIDE SEQUENCE [LARGE SCALE GENOMIC DNA]</scope>
</reference>
<accession>A0A1J1LQA8</accession>
<dbReference type="InterPro" id="IPR036249">
    <property type="entry name" value="Thioredoxin-like_sf"/>
</dbReference>
<proteinExistence type="inferred from homology"/>
<keyword evidence="2" id="KW-0560">Oxidoreductase</keyword>
<keyword evidence="3" id="KW-1185">Reference proteome</keyword>
<dbReference type="AlphaFoldDB" id="A0A1J1LQA8"/>
<dbReference type="PANTHER" id="PTHR30041:SF8">
    <property type="entry name" value="PROTEIN YFFB"/>
    <property type="match status" value="1"/>
</dbReference>
<dbReference type="SUPFAM" id="SSF52833">
    <property type="entry name" value="Thioredoxin-like"/>
    <property type="match status" value="1"/>
</dbReference>
<dbReference type="PANTHER" id="PTHR30041">
    <property type="entry name" value="ARSENATE REDUCTASE"/>
    <property type="match status" value="1"/>
</dbReference>
<dbReference type="Proteomes" id="UP000184315">
    <property type="component" value="Unassembled WGS sequence"/>
</dbReference>
<dbReference type="RefSeq" id="WP_072721290.1">
    <property type="nucleotide sequence ID" value="NZ_LN889813.1"/>
</dbReference>
<dbReference type="InterPro" id="IPR006660">
    <property type="entry name" value="Arsenate_reductase-like"/>
</dbReference>
<evidence type="ECO:0000313" key="2">
    <source>
        <dbReference type="EMBL" id="CUR34607.1"/>
    </source>
</evidence>
<dbReference type="STRING" id="671072.PL9214650046"/>
<dbReference type="OrthoDB" id="9808142at2"/>
<dbReference type="CDD" id="cd03033">
    <property type="entry name" value="ArsC_15kD"/>
    <property type="match status" value="1"/>
</dbReference>
<dbReference type="EMBL" id="CZDF01000172">
    <property type="protein sequence ID" value="CUR34607.1"/>
    <property type="molecule type" value="Genomic_DNA"/>
</dbReference>
<sequence>MVHIIFYEKPGCINNTKQKTLLVAAGHQVEARNLLTTPWTVEGLRPFFGSLPVSEWFNLSAPAIKSGDVILDELDEITALELMLADPLLIRRPLMQVGDIFSVGFNPEKIDVWLGLTPIAKTITNLETCPRSHTEKTCQSSQ</sequence>
<dbReference type="Gene3D" id="3.40.30.10">
    <property type="entry name" value="Glutaredoxin"/>
    <property type="match status" value="1"/>
</dbReference>
<dbReference type="PROSITE" id="PS51353">
    <property type="entry name" value="ARSC"/>
    <property type="match status" value="1"/>
</dbReference>